<protein>
    <submittedName>
        <fullName evidence="2">Uncharacterized protein</fullName>
    </submittedName>
</protein>
<gene>
    <name evidence="2" type="ORF">NDU88_001632</name>
</gene>
<dbReference type="AlphaFoldDB" id="A0AAV7MKB4"/>
<feature type="region of interest" description="Disordered" evidence="1">
    <location>
        <begin position="36"/>
        <end position="67"/>
    </location>
</feature>
<name>A0AAV7MKB4_PLEWA</name>
<proteinExistence type="predicted"/>
<dbReference type="EMBL" id="JANPWB010000013">
    <property type="protein sequence ID" value="KAJ1104220.1"/>
    <property type="molecule type" value="Genomic_DNA"/>
</dbReference>
<organism evidence="2 3">
    <name type="scientific">Pleurodeles waltl</name>
    <name type="common">Iberian ribbed newt</name>
    <dbReference type="NCBI Taxonomy" id="8319"/>
    <lineage>
        <taxon>Eukaryota</taxon>
        <taxon>Metazoa</taxon>
        <taxon>Chordata</taxon>
        <taxon>Craniata</taxon>
        <taxon>Vertebrata</taxon>
        <taxon>Euteleostomi</taxon>
        <taxon>Amphibia</taxon>
        <taxon>Batrachia</taxon>
        <taxon>Caudata</taxon>
        <taxon>Salamandroidea</taxon>
        <taxon>Salamandridae</taxon>
        <taxon>Pleurodelinae</taxon>
        <taxon>Pleurodeles</taxon>
    </lineage>
</organism>
<evidence type="ECO:0000256" key="1">
    <source>
        <dbReference type="SAM" id="MobiDB-lite"/>
    </source>
</evidence>
<comment type="caution">
    <text evidence="2">The sequence shown here is derived from an EMBL/GenBank/DDBJ whole genome shotgun (WGS) entry which is preliminary data.</text>
</comment>
<keyword evidence="3" id="KW-1185">Reference proteome</keyword>
<evidence type="ECO:0000313" key="3">
    <source>
        <dbReference type="Proteomes" id="UP001066276"/>
    </source>
</evidence>
<evidence type="ECO:0000313" key="2">
    <source>
        <dbReference type="EMBL" id="KAJ1104220.1"/>
    </source>
</evidence>
<feature type="compositionally biased region" description="Basic and acidic residues" evidence="1">
    <location>
        <begin position="49"/>
        <end position="61"/>
    </location>
</feature>
<accession>A0AAV7MKB4</accession>
<dbReference type="Proteomes" id="UP001066276">
    <property type="component" value="Chromosome 9"/>
</dbReference>
<sequence length="67" mass="7603">MWHRRSTTTQKETFRERLGLSNHASLEQSSWRAATRLRYPAASPPTGAARREGCKPRESAPPRRAPS</sequence>
<feature type="region of interest" description="Disordered" evidence="1">
    <location>
        <begin position="1"/>
        <end position="20"/>
    </location>
</feature>
<reference evidence="2" key="1">
    <citation type="journal article" date="2022" name="bioRxiv">
        <title>Sequencing and chromosome-scale assembly of the giantPleurodeles waltlgenome.</title>
        <authorList>
            <person name="Brown T."/>
            <person name="Elewa A."/>
            <person name="Iarovenko S."/>
            <person name="Subramanian E."/>
            <person name="Araus A.J."/>
            <person name="Petzold A."/>
            <person name="Susuki M."/>
            <person name="Suzuki K.-i.T."/>
            <person name="Hayashi T."/>
            <person name="Toyoda A."/>
            <person name="Oliveira C."/>
            <person name="Osipova E."/>
            <person name="Leigh N.D."/>
            <person name="Simon A."/>
            <person name="Yun M.H."/>
        </authorList>
    </citation>
    <scope>NUCLEOTIDE SEQUENCE</scope>
    <source>
        <strain evidence="2">20211129_DDA</strain>
        <tissue evidence="2">Liver</tissue>
    </source>
</reference>